<keyword evidence="2" id="KW-1185">Reference proteome</keyword>
<dbReference type="EMBL" id="BDIP01003224">
    <property type="protein sequence ID" value="GIQ87428.1"/>
    <property type="molecule type" value="Genomic_DNA"/>
</dbReference>
<evidence type="ECO:0000313" key="2">
    <source>
        <dbReference type="Proteomes" id="UP000265618"/>
    </source>
</evidence>
<accession>A0A9K3D410</accession>
<proteinExistence type="predicted"/>
<sequence>MTSVCKASRRCSHLGREIADLIAESRQSVRLGLKADMLRQWPIWSEEDERRLVGLLSSVALLGDTTGSRELDVVRFARSKVTMSRLFSSSAIMSEDTLQFA</sequence>
<organism evidence="1 2">
    <name type="scientific">Kipferlia bialata</name>
    <dbReference type="NCBI Taxonomy" id="797122"/>
    <lineage>
        <taxon>Eukaryota</taxon>
        <taxon>Metamonada</taxon>
        <taxon>Carpediemonas-like organisms</taxon>
        <taxon>Kipferlia</taxon>
    </lineage>
</organism>
<dbReference type="Proteomes" id="UP000265618">
    <property type="component" value="Unassembled WGS sequence"/>
</dbReference>
<gene>
    <name evidence="1" type="ORF">KIPB_009465</name>
</gene>
<evidence type="ECO:0000313" key="1">
    <source>
        <dbReference type="EMBL" id="GIQ87428.1"/>
    </source>
</evidence>
<reference evidence="1 2" key="1">
    <citation type="journal article" date="2018" name="PLoS ONE">
        <title>The draft genome of Kipferlia bialata reveals reductive genome evolution in fornicate parasites.</title>
        <authorList>
            <person name="Tanifuji G."/>
            <person name="Takabayashi S."/>
            <person name="Kume K."/>
            <person name="Takagi M."/>
            <person name="Nakayama T."/>
            <person name="Kamikawa R."/>
            <person name="Inagaki Y."/>
            <person name="Hashimoto T."/>
        </authorList>
    </citation>
    <scope>NUCLEOTIDE SEQUENCE [LARGE SCALE GENOMIC DNA]</scope>
    <source>
        <strain evidence="1">NY0173</strain>
    </source>
</reference>
<comment type="caution">
    <text evidence="1">The sequence shown here is derived from an EMBL/GenBank/DDBJ whole genome shotgun (WGS) entry which is preliminary data.</text>
</comment>
<dbReference type="AlphaFoldDB" id="A0A9K3D410"/>
<name>A0A9K3D410_9EUKA</name>
<protein>
    <submittedName>
        <fullName evidence="1">Uncharacterized protein</fullName>
    </submittedName>
</protein>